<gene>
    <name evidence="5" type="ORF">METZ01_LOCUS197993</name>
</gene>
<dbReference type="InterPro" id="IPR011766">
    <property type="entry name" value="TPP_enzyme_TPP-bd"/>
</dbReference>
<dbReference type="InterPro" id="IPR029061">
    <property type="entry name" value="THDP-binding"/>
</dbReference>
<keyword evidence="3" id="KW-0812">Transmembrane</keyword>
<keyword evidence="2" id="KW-0456">Lyase</keyword>
<organism evidence="5">
    <name type="scientific">marine metagenome</name>
    <dbReference type="NCBI Taxonomy" id="408172"/>
    <lineage>
        <taxon>unclassified sequences</taxon>
        <taxon>metagenomes</taxon>
        <taxon>ecological metagenomes</taxon>
    </lineage>
</organism>
<evidence type="ECO:0000259" key="4">
    <source>
        <dbReference type="Pfam" id="PF02775"/>
    </source>
</evidence>
<proteinExistence type="predicted"/>
<reference evidence="5" key="1">
    <citation type="submission" date="2018-05" db="EMBL/GenBank/DDBJ databases">
        <authorList>
            <person name="Lanie J.A."/>
            <person name="Ng W.-L."/>
            <person name="Kazmierczak K.M."/>
            <person name="Andrzejewski T.M."/>
            <person name="Davidsen T.M."/>
            <person name="Wayne K.J."/>
            <person name="Tettelin H."/>
            <person name="Glass J.I."/>
            <person name="Rusch D."/>
            <person name="Podicherti R."/>
            <person name="Tsui H.-C.T."/>
            <person name="Winkler M.E."/>
        </authorList>
    </citation>
    <scope>NUCLEOTIDE SEQUENCE</scope>
</reference>
<dbReference type="InterPro" id="IPR051818">
    <property type="entry name" value="TPP_dependent_decarboxylase"/>
</dbReference>
<feature type="domain" description="Thiamine pyrophosphate enzyme TPP-binding" evidence="4">
    <location>
        <begin position="23"/>
        <end position="139"/>
    </location>
</feature>
<keyword evidence="1" id="KW-0210">Decarboxylase</keyword>
<dbReference type="GO" id="GO:0016831">
    <property type="term" value="F:carboxy-lyase activity"/>
    <property type="evidence" value="ECO:0007669"/>
    <property type="project" value="UniProtKB-KW"/>
</dbReference>
<name>A0A382E400_9ZZZZ</name>
<evidence type="ECO:0000256" key="3">
    <source>
        <dbReference type="SAM" id="Phobius"/>
    </source>
</evidence>
<dbReference type="Gene3D" id="3.40.50.970">
    <property type="match status" value="1"/>
</dbReference>
<dbReference type="AlphaFoldDB" id="A0A382E400"/>
<dbReference type="PANTHER" id="PTHR42818">
    <property type="entry name" value="SULFOPYRUVATE DECARBOXYLASE SUBUNIT ALPHA"/>
    <property type="match status" value="1"/>
</dbReference>
<keyword evidence="3" id="KW-1133">Transmembrane helix</keyword>
<keyword evidence="3" id="KW-0472">Membrane</keyword>
<dbReference type="GO" id="GO:0030976">
    <property type="term" value="F:thiamine pyrophosphate binding"/>
    <property type="evidence" value="ECO:0007669"/>
    <property type="project" value="InterPro"/>
</dbReference>
<feature type="non-terminal residue" evidence="5">
    <location>
        <position position="1"/>
    </location>
</feature>
<dbReference type="PANTHER" id="PTHR42818:SF1">
    <property type="entry name" value="SULFOPYRUVATE DECARBOXYLASE"/>
    <property type="match status" value="1"/>
</dbReference>
<dbReference type="SUPFAM" id="SSF52518">
    <property type="entry name" value="Thiamin diphosphate-binding fold (THDP-binding)"/>
    <property type="match status" value="1"/>
</dbReference>
<evidence type="ECO:0000313" key="5">
    <source>
        <dbReference type="EMBL" id="SVB45139.1"/>
    </source>
</evidence>
<protein>
    <recommendedName>
        <fullName evidence="4">Thiamine pyrophosphate enzyme TPP-binding domain-containing protein</fullName>
    </recommendedName>
</protein>
<evidence type="ECO:0000256" key="2">
    <source>
        <dbReference type="ARBA" id="ARBA00023239"/>
    </source>
</evidence>
<feature type="transmembrane region" description="Helical" evidence="3">
    <location>
        <begin position="26"/>
        <end position="44"/>
    </location>
</feature>
<accession>A0A382E400</accession>
<sequence length="168" mass="18450">VGDVIVSANGYISRDLFEVNDKPTNFYMIGSMGLASSIGLGLALQNPKKMIYVFDGDGNILMNLGSLTTISKLKPKNFIHIIFDNSSHESTGGQPTSTNKISIDAIAKAVNFKVFRCNSKKNLDETFKKIKNIAGPIIILMKISKSEKISGRISLPSKKIKSRFMKSF</sequence>
<dbReference type="Pfam" id="PF02775">
    <property type="entry name" value="TPP_enzyme_C"/>
    <property type="match status" value="1"/>
</dbReference>
<dbReference type="EMBL" id="UINC01042465">
    <property type="protein sequence ID" value="SVB45139.1"/>
    <property type="molecule type" value="Genomic_DNA"/>
</dbReference>
<evidence type="ECO:0000256" key="1">
    <source>
        <dbReference type="ARBA" id="ARBA00022793"/>
    </source>
</evidence>